<dbReference type="Gene3D" id="1.10.10.10">
    <property type="entry name" value="Winged helix-like DNA-binding domain superfamily/Winged helix DNA-binding domain"/>
    <property type="match status" value="1"/>
</dbReference>
<evidence type="ECO:0000256" key="2">
    <source>
        <dbReference type="ARBA" id="ARBA00023125"/>
    </source>
</evidence>
<dbReference type="SUPFAM" id="SSF48008">
    <property type="entry name" value="GntR ligand-binding domain-like"/>
    <property type="match status" value="1"/>
</dbReference>
<reference evidence="5 6" key="1">
    <citation type="submission" date="2024-06" db="EMBL/GenBank/DDBJ databases">
        <title>Genomic Encyclopedia of Type Strains, Phase IV (KMG-IV): sequencing the most valuable type-strain genomes for metagenomic binning, comparative biology and taxonomic classification.</title>
        <authorList>
            <person name="Goeker M."/>
        </authorList>
    </citation>
    <scope>NUCLEOTIDE SEQUENCE [LARGE SCALE GENOMIC DNA]</scope>
    <source>
        <strain evidence="5 6">DSM 29780</strain>
    </source>
</reference>
<dbReference type="PANTHER" id="PTHR43537">
    <property type="entry name" value="TRANSCRIPTIONAL REGULATOR, GNTR FAMILY"/>
    <property type="match status" value="1"/>
</dbReference>
<dbReference type="Gene3D" id="1.20.120.530">
    <property type="entry name" value="GntR ligand-binding domain-like"/>
    <property type="match status" value="1"/>
</dbReference>
<dbReference type="PANTHER" id="PTHR43537:SF39">
    <property type="entry name" value="HTH-TYPE TRANSCRIPTIONAL REGULATOR MCBR"/>
    <property type="match status" value="1"/>
</dbReference>
<evidence type="ECO:0000256" key="3">
    <source>
        <dbReference type="ARBA" id="ARBA00023163"/>
    </source>
</evidence>
<dbReference type="SMART" id="SM00895">
    <property type="entry name" value="FCD"/>
    <property type="match status" value="1"/>
</dbReference>
<dbReference type="SUPFAM" id="SSF46785">
    <property type="entry name" value="Winged helix' DNA-binding domain"/>
    <property type="match status" value="1"/>
</dbReference>
<name>A0ABV2J5K0_9HYPH</name>
<dbReference type="GO" id="GO:0003677">
    <property type="term" value="F:DNA binding"/>
    <property type="evidence" value="ECO:0007669"/>
    <property type="project" value="UniProtKB-KW"/>
</dbReference>
<evidence type="ECO:0000259" key="4">
    <source>
        <dbReference type="PROSITE" id="PS50949"/>
    </source>
</evidence>
<dbReference type="Pfam" id="PF00392">
    <property type="entry name" value="GntR"/>
    <property type="match status" value="1"/>
</dbReference>
<dbReference type="Proteomes" id="UP001549047">
    <property type="component" value="Unassembled WGS sequence"/>
</dbReference>
<dbReference type="InterPro" id="IPR036390">
    <property type="entry name" value="WH_DNA-bd_sf"/>
</dbReference>
<keyword evidence="6" id="KW-1185">Reference proteome</keyword>
<dbReference type="InterPro" id="IPR011711">
    <property type="entry name" value="GntR_C"/>
</dbReference>
<dbReference type="EMBL" id="JBEPMB010000010">
    <property type="protein sequence ID" value="MET3615903.1"/>
    <property type="molecule type" value="Genomic_DNA"/>
</dbReference>
<dbReference type="SMART" id="SM00345">
    <property type="entry name" value="HTH_GNTR"/>
    <property type="match status" value="1"/>
</dbReference>
<dbReference type="RefSeq" id="WP_354558369.1">
    <property type="nucleotide sequence ID" value="NZ_JBEPMB010000010.1"/>
</dbReference>
<dbReference type="Pfam" id="PF07729">
    <property type="entry name" value="FCD"/>
    <property type="match status" value="1"/>
</dbReference>
<evidence type="ECO:0000313" key="5">
    <source>
        <dbReference type="EMBL" id="MET3615903.1"/>
    </source>
</evidence>
<sequence>MKKWTYRSLRHSVMTGRLPPGQAVTITGLADELGVSAMPIREALHLLVADGALEHMDNRRVRVPNMTPEKFDETLSARIALETLAAERAMLHVDEARLARMQKLDAEIDEAYDAGDIESGIERNFAFHRCLYETRSSAVLLPLIESVWVRLGPFMREAAEHLAETYRFDRHAEAMQAIRDKDAEALRRAIISDIQDGAGYLGRKRFSDA</sequence>
<accession>A0ABV2J5K0</accession>
<dbReference type="InterPro" id="IPR036388">
    <property type="entry name" value="WH-like_DNA-bd_sf"/>
</dbReference>
<dbReference type="PROSITE" id="PS50949">
    <property type="entry name" value="HTH_GNTR"/>
    <property type="match status" value="1"/>
</dbReference>
<protein>
    <submittedName>
        <fullName evidence="5">DNA-binding GntR family transcriptional regulator</fullName>
    </submittedName>
</protein>
<keyword evidence="2 5" id="KW-0238">DNA-binding</keyword>
<organism evidence="5 6">
    <name type="scientific">Rhizobium aquaticum</name>
    <dbReference type="NCBI Taxonomy" id="1549636"/>
    <lineage>
        <taxon>Bacteria</taxon>
        <taxon>Pseudomonadati</taxon>
        <taxon>Pseudomonadota</taxon>
        <taxon>Alphaproteobacteria</taxon>
        <taxon>Hyphomicrobiales</taxon>
        <taxon>Rhizobiaceae</taxon>
        <taxon>Rhizobium/Agrobacterium group</taxon>
        <taxon>Rhizobium</taxon>
    </lineage>
</organism>
<proteinExistence type="predicted"/>
<dbReference type="InterPro" id="IPR000524">
    <property type="entry name" value="Tscrpt_reg_HTH_GntR"/>
</dbReference>
<keyword evidence="3" id="KW-0804">Transcription</keyword>
<evidence type="ECO:0000313" key="6">
    <source>
        <dbReference type="Proteomes" id="UP001549047"/>
    </source>
</evidence>
<feature type="domain" description="HTH gntR-type" evidence="4">
    <location>
        <begin position="1"/>
        <end position="66"/>
    </location>
</feature>
<dbReference type="InterPro" id="IPR008920">
    <property type="entry name" value="TF_FadR/GntR_C"/>
</dbReference>
<gene>
    <name evidence="5" type="ORF">ABID16_004250</name>
</gene>
<keyword evidence="1" id="KW-0805">Transcription regulation</keyword>
<comment type="caution">
    <text evidence="5">The sequence shown here is derived from an EMBL/GenBank/DDBJ whole genome shotgun (WGS) entry which is preliminary data.</text>
</comment>
<evidence type="ECO:0000256" key="1">
    <source>
        <dbReference type="ARBA" id="ARBA00023015"/>
    </source>
</evidence>